<dbReference type="PANTHER" id="PTHR12317:SF63">
    <property type="entry name" value="DIACYLGLYCEROL O-ACYLTRANSFERASE 2"/>
    <property type="match status" value="1"/>
</dbReference>
<evidence type="ECO:0000259" key="12">
    <source>
        <dbReference type="SMART" id="SM00563"/>
    </source>
</evidence>
<accession>A0A813F7C8</accession>
<proteinExistence type="inferred from homology"/>
<dbReference type="EC" id="2.3.1.-" evidence="11"/>
<evidence type="ECO:0000256" key="5">
    <source>
        <dbReference type="ARBA" id="ARBA00022692"/>
    </source>
</evidence>
<evidence type="ECO:0000256" key="3">
    <source>
        <dbReference type="ARBA" id="ARBA00022516"/>
    </source>
</evidence>
<keyword evidence="5 11" id="KW-0812">Transmembrane</keyword>
<evidence type="ECO:0000256" key="2">
    <source>
        <dbReference type="ARBA" id="ARBA00005420"/>
    </source>
</evidence>
<keyword evidence="6 11" id="KW-0256">Endoplasmic reticulum</keyword>
<feature type="transmembrane region" description="Helical" evidence="11">
    <location>
        <begin position="83"/>
        <end position="105"/>
    </location>
</feature>
<keyword evidence="4 11" id="KW-0808">Transferase</keyword>
<dbReference type="OMA" id="YCFGNSQ"/>
<keyword evidence="3" id="KW-0444">Lipid biosynthesis</keyword>
<feature type="domain" description="Phospholipid/glycerol acyltransferase" evidence="12">
    <location>
        <begin position="140"/>
        <end position="256"/>
    </location>
</feature>
<organism evidence="13 14">
    <name type="scientific">Polarella glacialis</name>
    <name type="common">Dinoflagellate</name>
    <dbReference type="NCBI Taxonomy" id="89957"/>
    <lineage>
        <taxon>Eukaryota</taxon>
        <taxon>Sar</taxon>
        <taxon>Alveolata</taxon>
        <taxon>Dinophyceae</taxon>
        <taxon>Suessiales</taxon>
        <taxon>Suessiaceae</taxon>
        <taxon>Polarella</taxon>
    </lineage>
</organism>
<dbReference type="GO" id="GO:0005789">
    <property type="term" value="C:endoplasmic reticulum membrane"/>
    <property type="evidence" value="ECO:0007669"/>
    <property type="project" value="UniProtKB-SubCell"/>
</dbReference>
<comment type="caution">
    <text evidence="13">The sequence shown here is derived from an EMBL/GenBank/DDBJ whole genome shotgun (WGS) entry which is preliminary data.</text>
</comment>
<dbReference type="InterPro" id="IPR007130">
    <property type="entry name" value="DAGAT"/>
</dbReference>
<evidence type="ECO:0000313" key="14">
    <source>
        <dbReference type="Proteomes" id="UP000654075"/>
    </source>
</evidence>
<dbReference type="GO" id="GO:0019432">
    <property type="term" value="P:triglyceride biosynthetic process"/>
    <property type="evidence" value="ECO:0007669"/>
    <property type="project" value="TreeGrafter"/>
</dbReference>
<reference evidence="13" key="1">
    <citation type="submission" date="2021-02" db="EMBL/GenBank/DDBJ databases">
        <authorList>
            <person name="Dougan E. K."/>
            <person name="Rhodes N."/>
            <person name="Thang M."/>
            <person name="Chan C."/>
        </authorList>
    </citation>
    <scope>NUCLEOTIDE SEQUENCE</scope>
</reference>
<dbReference type="CDD" id="cd07987">
    <property type="entry name" value="LPLAT_MGAT-like"/>
    <property type="match status" value="1"/>
</dbReference>
<keyword evidence="14" id="KW-1185">Reference proteome</keyword>
<dbReference type="OrthoDB" id="10263961at2759"/>
<keyword evidence="9 11" id="KW-0472">Membrane</keyword>
<dbReference type="Proteomes" id="UP000654075">
    <property type="component" value="Unassembled WGS sequence"/>
</dbReference>
<gene>
    <name evidence="13" type="ORF">PGLA1383_LOCUS25375</name>
</gene>
<evidence type="ECO:0000256" key="1">
    <source>
        <dbReference type="ARBA" id="ARBA00004477"/>
    </source>
</evidence>
<sequence length="351" mass="38728">MTGTAGAGAAWALAAASDAARRIHRPPGVRQRPTVLGEVGVILSALLAIGSVPALPALLLWLFWRAWKVPKEPSETYGRRRAWAWSAFGAALTGYLFLMFVPSVARPGLIQSRLFRWWLEYMSVSVAYRSGQPLPDRQYIYLLMPHGLYPFSGACAALSEMVNVFPRMRIAAAGAAFRVPLIRQLISWIGGIKADKASLSSALKAGQSVCLFPGGIGEMVRTDGLQERIILKSRRGFVKTALEHGVPIVPVYVFGQSILWSQFKLGLWVERLSRWLRVSLILPYGRFGLLVPHKLPLLYAVGEPIICPQLGGSPSEAQIEATHSLVLAAVRELYDFYKGQYGWQDRGLEID</sequence>
<evidence type="ECO:0000256" key="9">
    <source>
        <dbReference type="ARBA" id="ARBA00023136"/>
    </source>
</evidence>
<dbReference type="InterPro" id="IPR002123">
    <property type="entry name" value="Plipid/glycerol_acylTrfase"/>
</dbReference>
<evidence type="ECO:0000256" key="11">
    <source>
        <dbReference type="RuleBase" id="RU367023"/>
    </source>
</evidence>
<dbReference type="GO" id="GO:0004144">
    <property type="term" value="F:diacylglycerol O-acyltransferase activity"/>
    <property type="evidence" value="ECO:0007669"/>
    <property type="project" value="TreeGrafter"/>
</dbReference>
<comment type="subcellular location">
    <subcellularLocation>
        <location evidence="1 11">Endoplasmic reticulum membrane</location>
        <topology evidence="1 11">Multi-pass membrane protein</topology>
    </subcellularLocation>
</comment>
<protein>
    <recommendedName>
        <fullName evidence="11">Acyltransferase</fullName>
        <ecNumber evidence="11">2.3.1.-</ecNumber>
    </recommendedName>
</protein>
<evidence type="ECO:0000256" key="7">
    <source>
        <dbReference type="ARBA" id="ARBA00022989"/>
    </source>
</evidence>
<dbReference type="PANTHER" id="PTHR12317">
    <property type="entry name" value="DIACYLGLYCEROL O-ACYLTRANSFERASE"/>
    <property type="match status" value="1"/>
</dbReference>
<keyword evidence="7 11" id="KW-1133">Transmembrane helix</keyword>
<evidence type="ECO:0000256" key="10">
    <source>
        <dbReference type="ARBA" id="ARBA00023315"/>
    </source>
</evidence>
<dbReference type="AlphaFoldDB" id="A0A813F7C8"/>
<keyword evidence="8" id="KW-0443">Lipid metabolism</keyword>
<dbReference type="EMBL" id="CAJNNV010021558">
    <property type="protein sequence ID" value="CAE8607454.1"/>
    <property type="molecule type" value="Genomic_DNA"/>
</dbReference>
<name>A0A813F7C8_POLGL</name>
<evidence type="ECO:0000256" key="6">
    <source>
        <dbReference type="ARBA" id="ARBA00022824"/>
    </source>
</evidence>
<evidence type="ECO:0000313" key="13">
    <source>
        <dbReference type="EMBL" id="CAE8607454.1"/>
    </source>
</evidence>
<comment type="similarity">
    <text evidence="2 11">Belongs to the diacylglycerol acyltransferase family.</text>
</comment>
<keyword evidence="10" id="KW-0012">Acyltransferase</keyword>
<evidence type="ECO:0000256" key="4">
    <source>
        <dbReference type="ARBA" id="ARBA00022679"/>
    </source>
</evidence>
<evidence type="ECO:0000256" key="8">
    <source>
        <dbReference type="ARBA" id="ARBA00023098"/>
    </source>
</evidence>
<feature type="transmembrane region" description="Helical" evidence="11">
    <location>
        <begin position="35"/>
        <end position="63"/>
    </location>
</feature>
<dbReference type="SMART" id="SM00563">
    <property type="entry name" value="PlsC"/>
    <property type="match status" value="1"/>
</dbReference>
<dbReference type="Pfam" id="PF03982">
    <property type="entry name" value="DAGAT"/>
    <property type="match status" value="1"/>
</dbReference>